<evidence type="ECO:0000256" key="5">
    <source>
        <dbReference type="ARBA" id="ARBA00022989"/>
    </source>
</evidence>
<feature type="transmembrane region" description="Helical" evidence="8">
    <location>
        <begin position="225"/>
        <end position="242"/>
    </location>
</feature>
<evidence type="ECO:0000256" key="7">
    <source>
        <dbReference type="SAM" id="MobiDB-lite"/>
    </source>
</evidence>
<comment type="subcellular location">
    <subcellularLocation>
        <location evidence="1">Cell membrane</location>
        <topology evidence="1">Multi-pass membrane protein</topology>
    </subcellularLocation>
</comment>
<feature type="transmembrane region" description="Helical" evidence="8">
    <location>
        <begin position="81"/>
        <end position="100"/>
    </location>
</feature>
<evidence type="ECO:0000256" key="4">
    <source>
        <dbReference type="ARBA" id="ARBA00022692"/>
    </source>
</evidence>
<evidence type="ECO:0000256" key="3">
    <source>
        <dbReference type="ARBA" id="ARBA00022679"/>
    </source>
</evidence>
<dbReference type="InterPro" id="IPR018480">
    <property type="entry name" value="PNAcMuramoyl-5peptid_Trfase_CS"/>
</dbReference>
<gene>
    <name evidence="9" type="ORF">ACFSUQ_01960</name>
</gene>
<feature type="transmembrane region" description="Helical" evidence="8">
    <location>
        <begin position="312"/>
        <end position="331"/>
    </location>
</feature>
<dbReference type="InterPro" id="IPR000715">
    <property type="entry name" value="Glycosyl_transferase_4"/>
</dbReference>
<name>A0ABW5RG78_9MICO</name>
<dbReference type="PANTHER" id="PTHR22926:SF3">
    <property type="entry name" value="UNDECAPRENYL-PHOSPHATE ALPHA-N-ACETYLGLUCOSAMINYL 1-PHOSPHATE TRANSFERASE"/>
    <property type="match status" value="1"/>
</dbReference>
<accession>A0ABW5RG78</accession>
<sequence length="460" mass="48920">MRFYALVAILAALISFFANWAVYRLAMKHKWHPEIRERDVHQTPKPRLGGTAMYLAFMAVLLLASQISWFELVYANQLRVLGIAGAATLIVIVGVIDDFVDLDWTIKLAAQMVCGLILALSGVAITTLPIGGITVPSQWVSVAVTVLAVVAVMNAVNFIDGLDGLVAGVAIIANGVFLLYSYLLTDSLSSSRFTLAALLSALVVGMCLGFLPWNWNPSKMFMGDGGALLVGLLMATSTIAVTGEVDPSLVGRDALAPAFLPLLLPFAVLVVPLLDFTLAVVRRLSAGKSPFSADRKHLHHRLLDMGHTQRRAVLIFYAWASVIGGGALLAFLAQPTWLALVVVVVGMVVCTAFTVAPLTRRKRLEKQAQLSAYGDDDDSFDPLDRLGTDEADRVRAALPRSVAMRQAGGDADAAVAVKGEAGESHSENGVGAADTAAQPDASAEGHDGEDEPATETDYAQ</sequence>
<dbReference type="PANTHER" id="PTHR22926">
    <property type="entry name" value="PHOSPHO-N-ACETYLMURAMOYL-PENTAPEPTIDE-TRANSFERASE"/>
    <property type="match status" value="1"/>
</dbReference>
<feature type="region of interest" description="Disordered" evidence="7">
    <location>
        <begin position="413"/>
        <end position="460"/>
    </location>
</feature>
<evidence type="ECO:0000256" key="6">
    <source>
        <dbReference type="ARBA" id="ARBA00023136"/>
    </source>
</evidence>
<evidence type="ECO:0000256" key="1">
    <source>
        <dbReference type="ARBA" id="ARBA00004651"/>
    </source>
</evidence>
<keyword evidence="6 8" id="KW-0472">Membrane</keyword>
<evidence type="ECO:0000256" key="2">
    <source>
        <dbReference type="ARBA" id="ARBA00022475"/>
    </source>
</evidence>
<dbReference type="EMBL" id="JBHUNF010000001">
    <property type="protein sequence ID" value="MFD2674072.1"/>
    <property type="molecule type" value="Genomic_DNA"/>
</dbReference>
<organism evidence="9 10">
    <name type="scientific">Gulosibacter bifidus</name>
    <dbReference type="NCBI Taxonomy" id="272239"/>
    <lineage>
        <taxon>Bacteria</taxon>
        <taxon>Bacillati</taxon>
        <taxon>Actinomycetota</taxon>
        <taxon>Actinomycetes</taxon>
        <taxon>Micrococcales</taxon>
        <taxon>Microbacteriaceae</taxon>
        <taxon>Gulosibacter</taxon>
    </lineage>
</organism>
<feature type="transmembrane region" description="Helical" evidence="8">
    <location>
        <begin position="262"/>
        <end position="281"/>
    </location>
</feature>
<evidence type="ECO:0000256" key="8">
    <source>
        <dbReference type="SAM" id="Phobius"/>
    </source>
</evidence>
<feature type="compositionally biased region" description="Low complexity" evidence="7">
    <location>
        <begin position="432"/>
        <end position="442"/>
    </location>
</feature>
<feature type="transmembrane region" description="Helical" evidence="8">
    <location>
        <begin position="112"/>
        <end position="133"/>
    </location>
</feature>
<feature type="transmembrane region" description="Helical" evidence="8">
    <location>
        <begin position="48"/>
        <end position="69"/>
    </location>
</feature>
<dbReference type="CDD" id="cd06853">
    <property type="entry name" value="GT_WecA_like"/>
    <property type="match status" value="1"/>
</dbReference>
<keyword evidence="4 8" id="KW-0812">Transmembrane</keyword>
<reference evidence="10" key="1">
    <citation type="journal article" date="2019" name="Int. J. Syst. Evol. Microbiol.">
        <title>The Global Catalogue of Microorganisms (GCM) 10K type strain sequencing project: providing services to taxonomists for standard genome sequencing and annotation.</title>
        <authorList>
            <consortium name="The Broad Institute Genomics Platform"/>
            <consortium name="The Broad Institute Genome Sequencing Center for Infectious Disease"/>
            <person name="Wu L."/>
            <person name="Ma J."/>
        </authorList>
    </citation>
    <scope>NUCLEOTIDE SEQUENCE [LARGE SCALE GENOMIC DNA]</scope>
    <source>
        <strain evidence="10">TISTR 1511</strain>
    </source>
</reference>
<feature type="transmembrane region" description="Helical" evidence="8">
    <location>
        <begin position="6"/>
        <end position="27"/>
    </location>
</feature>
<evidence type="ECO:0000313" key="10">
    <source>
        <dbReference type="Proteomes" id="UP001597453"/>
    </source>
</evidence>
<keyword evidence="3" id="KW-0808">Transferase</keyword>
<dbReference type="RefSeq" id="WP_083524355.1">
    <property type="nucleotide sequence ID" value="NZ_JBHUNF010000001.1"/>
</dbReference>
<dbReference type="PROSITE" id="PS01348">
    <property type="entry name" value="MRAY_2"/>
    <property type="match status" value="1"/>
</dbReference>
<proteinExistence type="predicted"/>
<feature type="transmembrane region" description="Helical" evidence="8">
    <location>
        <begin position="337"/>
        <end position="358"/>
    </location>
</feature>
<dbReference type="Pfam" id="PF00953">
    <property type="entry name" value="Glycos_transf_4"/>
    <property type="match status" value="1"/>
</dbReference>
<feature type="transmembrane region" description="Helical" evidence="8">
    <location>
        <begin position="165"/>
        <end position="183"/>
    </location>
</feature>
<keyword evidence="5 8" id="KW-1133">Transmembrane helix</keyword>
<feature type="transmembrane region" description="Helical" evidence="8">
    <location>
        <begin position="195"/>
        <end position="213"/>
    </location>
</feature>
<keyword evidence="10" id="KW-1185">Reference proteome</keyword>
<dbReference type="Proteomes" id="UP001597453">
    <property type="component" value="Unassembled WGS sequence"/>
</dbReference>
<keyword evidence="2" id="KW-1003">Cell membrane</keyword>
<evidence type="ECO:0000313" key="9">
    <source>
        <dbReference type="EMBL" id="MFD2674072.1"/>
    </source>
</evidence>
<protein>
    <submittedName>
        <fullName evidence="9">Glycosyltransferase family 4 protein</fullName>
    </submittedName>
</protein>
<comment type="caution">
    <text evidence="9">The sequence shown here is derived from an EMBL/GenBank/DDBJ whole genome shotgun (WGS) entry which is preliminary data.</text>
</comment>
<feature type="transmembrane region" description="Helical" evidence="8">
    <location>
        <begin position="139"/>
        <end position="158"/>
    </location>
</feature>